<organism evidence="22 23">
    <name type="scientific">Colocasia esculenta</name>
    <name type="common">Wild taro</name>
    <name type="synonym">Arum esculentum</name>
    <dbReference type="NCBI Taxonomy" id="4460"/>
    <lineage>
        <taxon>Eukaryota</taxon>
        <taxon>Viridiplantae</taxon>
        <taxon>Streptophyta</taxon>
        <taxon>Embryophyta</taxon>
        <taxon>Tracheophyta</taxon>
        <taxon>Spermatophyta</taxon>
        <taxon>Magnoliopsida</taxon>
        <taxon>Liliopsida</taxon>
        <taxon>Araceae</taxon>
        <taxon>Aroideae</taxon>
        <taxon>Colocasieae</taxon>
        <taxon>Colocasia</taxon>
    </lineage>
</organism>
<evidence type="ECO:0000256" key="14">
    <source>
        <dbReference type="ARBA" id="ARBA00023136"/>
    </source>
</evidence>
<evidence type="ECO:0000259" key="21">
    <source>
        <dbReference type="PROSITE" id="PS50011"/>
    </source>
</evidence>
<evidence type="ECO:0000256" key="4">
    <source>
        <dbReference type="ARBA" id="ARBA00012513"/>
    </source>
</evidence>
<dbReference type="InterPro" id="IPR011009">
    <property type="entry name" value="Kinase-like_dom_sf"/>
</dbReference>
<evidence type="ECO:0000256" key="20">
    <source>
        <dbReference type="SAM" id="SignalP"/>
    </source>
</evidence>
<feature type="domain" description="Protein kinase" evidence="21">
    <location>
        <begin position="370"/>
        <end position="657"/>
    </location>
</feature>
<comment type="similarity">
    <text evidence="3">In the C-terminal section; belongs to the protein kinase superfamily. Ser/Thr protein kinase family.</text>
</comment>
<dbReference type="SMART" id="SM00220">
    <property type="entry name" value="S_TKc"/>
    <property type="match status" value="1"/>
</dbReference>
<name>A0A843VAW6_COLES</name>
<evidence type="ECO:0000256" key="9">
    <source>
        <dbReference type="ARBA" id="ARBA00022734"/>
    </source>
</evidence>
<dbReference type="Gene3D" id="3.30.200.20">
    <property type="entry name" value="Phosphorylase Kinase, domain 1"/>
    <property type="match status" value="1"/>
</dbReference>
<dbReference type="OrthoDB" id="771983at2759"/>
<dbReference type="PROSITE" id="PS50011">
    <property type="entry name" value="PROTEIN_KINASE_DOM"/>
    <property type="match status" value="1"/>
</dbReference>
<comment type="catalytic activity">
    <reaction evidence="16">
        <text>L-threonyl-[protein] + ATP = O-phospho-L-threonyl-[protein] + ADP + H(+)</text>
        <dbReference type="Rhea" id="RHEA:46608"/>
        <dbReference type="Rhea" id="RHEA-COMP:11060"/>
        <dbReference type="Rhea" id="RHEA-COMP:11605"/>
        <dbReference type="ChEBI" id="CHEBI:15378"/>
        <dbReference type="ChEBI" id="CHEBI:30013"/>
        <dbReference type="ChEBI" id="CHEBI:30616"/>
        <dbReference type="ChEBI" id="CHEBI:61977"/>
        <dbReference type="ChEBI" id="CHEBI:456216"/>
        <dbReference type="EC" id="2.7.11.1"/>
    </reaction>
</comment>
<evidence type="ECO:0000256" key="12">
    <source>
        <dbReference type="ARBA" id="ARBA00022840"/>
    </source>
</evidence>
<comment type="catalytic activity">
    <reaction evidence="17">
        <text>L-seryl-[protein] + ATP = O-phospho-L-seryl-[protein] + ADP + H(+)</text>
        <dbReference type="Rhea" id="RHEA:17989"/>
        <dbReference type="Rhea" id="RHEA-COMP:9863"/>
        <dbReference type="Rhea" id="RHEA-COMP:11604"/>
        <dbReference type="ChEBI" id="CHEBI:15378"/>
        <dbReference type="ChEBI" id="CHEBI:29999"/>
        <dbReference type="ChEBI" id="CHEBI:30616"/>
        <dbReference type="ChEBI" id="CHEBI:83421"/>
        <dbReference type="ChEBI" id="CHEBI:456216"/>
        <dbReference type="EC" id="2.7.11.1"/>
    </reaction>
</comment>
<evidence type="ECO:0000256" key="13">
    <source>
        <dbReference type="ARBA" id="ARBA00022989"/>
    </source>
</evidence>
<keyword evidence="5" id="KW-1003">Cell membrane</keyword>
<proteinExistence type="inferred from homology"/>
<dbReference type="EMBL" id="NMUH01001556">
    <property type="protein sequence ID" value="MQL93388.1"/>
    <property type="molecule type" value="Genomic_DNA"/>
</dbReference>
<evidence type="ECO:0000256" key="3">
    <source>
        <dbReference type="ARBA" id="ARBA00010217"/>
    </source>
</evidence>
<keyword evidence="7 19" id="KW-0812">Transmembrane</keyword>
<dbReference type="FunFam" id="1.10.510.10:FF:000108">
    <property type="entry name" value="L-type lectin-domain containing receptor kinase S.4"/>
    <property type="match status" value="1"/>
</dbReference>
<comment type="caution">
    <text evidence="22">The sequence shown here is derived from an EMBL/GenBank/DDBJ whole genome shotgun (WGS) entry which is preliminary data.</text>
</comment>
<keyword evidence="23" id="KW-1185">Reference proteome</keyword>
<dbReference type="GO" id="GO:0004674">
    <property type="term" value="F:protein serine/threonine kinase activity"/>
    <property type="evidence" value="ECO:0007669"/>
    <property type="project" value="UniProtKB-KW"/>
</dbReference>
<evidence type="ECO:0000256" key="7">
    <source>
        <dbReference type="ARBA" id="ARBA00022692"/>
    </source>
</evidence>
<feature type="region of interest" description="Disordered" evidence="18">
    <location>
        <begin position="656"/>
        <end position="700"/>
    </location>
</feature>
<dbReference type="Proteomes" id="UP000652761">
    <property type="component" value="Unassembled WGS sequence"/>
</dbReference>
<dbReference type="SUPFAM" id="SSF49899">
    <property type="entry name" value="Concanavalin A-like lectins/glucanases"/>
    <property type="match status" value="1"/>
</dbReference>
<comment type="similarity">
    <text evidence="2">In the N-terminal section; belongs to the leguminous lectin family.</text>
</comment>
<evidence type="ECO:0000313" key="22">
    <source>
        <dbReference type="EMBL" id="MQL93388.1"/>
    </source>
</evidence>
<accession>A0A843VAW6</accession>
<dbReference type="InterPro" id="IPR019825">
    <property type="entry name" value="Lectin_legB_Mn/Ca_BS"/>
</dbReference>
<evidence type="ECO:0000256" key="1">
    <source>
        <dbReference type="ARBA" id="ARBA00004251"/>
    </source>
</evidence>
<keyword evidence="8 20" id="KW-0732">Signal</keyword>
<dbReference type="Pfam" id="PF00069">
    <property type="entry name" value="Pkinase"/>
    <property type="match status" value="1"/>
</dbReference>
<dbReference type="InterPro" id="IPR013320">
    <property type="entry name" value="ConA-like_dom_sf"/>
</dbReference>
<feature type="chain" id="PRO_5032879777" description="non-specific serine/threonine protein kinase" evidence="20">
    <location>
        <begin position="31"/>
        <end position="700"/>
    </location>
</feature>
<keyword evidence="14 19" id="KW-0472">Membrane</keyword>
<dbReference type="PROSITE" id="PS00307">
    <property type="entry name" value="LECTIN_LEGUME_BETA"/>
    <property type="match status" value="1"/>
</dbReference>
<evidence type="ECO:0000256" key="15">
    <source>
        <dbReference type="ARBA" id="ARBA00023180"/>
    </source>
</evidence>
<keyword evidence="10" id="KW-0547">Nucleotide-binding</keyword>
<feature type="signal peptide" evidence="20">
    <location>
        <begin position="1"/>
        <end position="30"/>
    </location>
</feature>
<evidence type="ECO:0000256" key="6">
    <source>
        <dbReference type="ARBA" id="ARBA00022527"/>
    </source>
</evidence>
<protein>
    <recommendedName>
        <fullName evidence="4">non-specific serine/threonine protein kinase</fullName>
        <ecNumber evidence="4">2.7.11.1</ecNumber>
    </recommendedName>
</protein>
<dbReference type="CDD" id="cd06899">
    <property type="entry name" value="lectin_legume_LecRK_Arcelin_ConA"/>
    <property type="match status" value="1"/>
</dbReference>
<evidence type="ECO:0000256" key="8">
    <source>
        <dbReference type="ARBA" id="ARBA00022729"/>
    </source>
</evidence>
<dbReference type="Pfam" id="PF00139">
    <property type="entry name" value="Lectin_legB"/>
    <property type="match status" value="1"/>
</dbReference>
<evidence type="ECO:0000256" key="2">
    <source>
        <dbReference type="ARBA" id="ARBA00008536"/>
    </source>
</evidence>
<dbReference type="GO" id="GO:0005886">
    <property type="term" value="C:plasma membrane"/>
    <property type="evidence" value="ECO:0007669"/>
    <property type="project" value="UniProtKB-SubCell"/>
</dbReference>
<dbReference type="InterPro" id="IPR001220">
    <property type="entry name" value="Legume_lectin_dom"/>
</dbReference>
<dbReference type="GO" id="GO:0005524">
    <property type="term" value="F:ATP binding"/>
    <property type="evidence" value="ECO:0007669"/>
    <property type="project" value="UniProtKB-KW"/>
</dbReference>
<dbReference type="InterPro" id="IPR000719">
    <property type="entry name" value="Prot_kinase_dom"/>
</dbReference>
<keyword evidence="9" id="KW-0430">Lectin</keyword>
<dbReference type="Gene3D" id="1.10.510.10">
    <property type="entry name" value="Transferase(Phosphotransferase) domain 1"/>
    <property type="match status" value="1"/>
</dbReference>
<keyword evidence="11" id="KW-0808">Transferase</keyword>
<dbReference type="SUPFAM" id="SSF56112">
    <property type="entry name" value="Protein kinase-like (PK-like)"/>
    <property type="match status" value="1"/>
</dbReference>
<feature type="transmembrane region" description="Helical" evidence="19">
    <location>
        <begin position="310"/>
        <end position="333"/>
    </location>
</feature>
<evidence type="ECO:0000256" key="17">
    <source>
        <dbReference type="ARBA" id="ARBA00048679"/>
    </source>
</evidence>
<dbReference type="CDD" id="cd14066">
    <property type="entry name" value="STKc_IRAK"/>
    <property type="match status" value="1"/>
</dbReference>
<dbReference type="EC" id="2.7.11.1" evidence="4"/>
<keyword evidence="11" id="KW-0418">Kinase</keyword>
<evidence type="ECO:0000313" key="23">
    <source>
        <dbReference type="Proteomes" id="UP000652761"/>
    </source>
</evidence>
<evidence type="ECO:0000256" key="19">
    <source>
        <dbReference type="SAM" id="Phobius"/>
    </source>
</evidence>
<evidence type="ECO:0000256" key="5">
    <source>
        <dbReference type="ARBA" id="ARBA00022475"/>
    </source>
</evidence>
<sequence>MGGGGGCPSATGALFFYLLCCAAFIPSSLSAVDFLFNSFRPGDLNLVGDARMDNTAIRLTNDSNRFSYGRAFYPTRLTLLRNATTTGGGVEVFSFSTSFVFSVLPEISSSPGFGLAFVLSASTSPPGFLAGQYFGLFSNSTHRRHAPLLAVEFDTGQNPEFADPDGNHVGIDLNYIESSATAAAGYNRTMSSGGREEFVPIDMRSGRNVRAWIDFDGPRRRIEVTLAPAEVTQKPPRPLLSYTDPEIPSYLAEEMLVGFSASKTQWVEAQRVLAWSLRDGGLPAREINTTGLPNFSAASPTSSSSTSAGLIAGVSSAAAALVIVFAGIGYYFCRRRRRGGDEEEEVEEWELKFRPHRFSYAELREATKGFAAERLLGFGGFGKVYKGVLPKDKADASGEGGGPGEEEAVAVKCMSNDSKQGLTEFMAEISSMGRLRHKNLVHMTGWCRKGTELMLVYDYMPNGSLDRWIFPGRGGGQVLGWEARRRVLGDVAEGLQYLHHGWDQVVLHRDVKCSNILLDAGIRGRLGDFGLARLHQHGEAPSSTRVVGTLGYLAPELARLPAPTAASDVYSFGVVVLEVACGRRPIVQAEHSEEDELLVEWVRGLYAAGRVLEAADGRVDGEYRAEDMELVLKLGLACCHPDPAQRPSMKEVVSMLLGDSGQQQQQQRPEVNAAPPPPPPGSEASSCTALMDGTSEEEQA</sequence>
<keyword evidence="13 19" id="KW-1133">Transmembrane helix</keyword>
<dbReference type="InterPro" id="IPR050528">
    <property type="entry name" value="L-type_Lectin-RKs"/>
</dbReference>
<evidence type="ECO:0000256" key="18">
    <source>
        <dbReference type="SAM" id="MobiDB-lite"/>
    </source>
</evidence>
<dbReference type="AlphaFoldDB" id="A0A843VAW6"/>
<dbReference type="Gene3D" id="2.60.120.200">
    <property type="match status" value="1"/>
</dbReference>
<evidence type="ECO:0000256" key="10">
    <source>
        <dbReference type="ARBA" id="ARBA00022741"/>
    </source>
</evidence>
<evidence type="ECO:0000256" key="16">
    <source>
        <dbReference type="ARBA" id="ARBA00047899"/>
    </source>
</evidence>
<dbReference type="PANTHER" id="PTHR27007">
    <property type="match status" value="1"/>
</dbReference>
<keyword evidence="6" id="KW-0723">Serine/threonine-protein kinase</keyword>
<dbReference type="PROSITE" id="PS00108">
    <property type="entry name" value="PROTEIN_KINASE_ST"/>
    <property type="match status" value="1"/>
</dbReference>
<evidence type="ECO:0000256" key="11">
    <source>
        <dbReference type="ARBA" id="ARBA00022777"/>
    </source>
</evidence>
<reference evidence="22" key="1">
    <citation type="submission" date="2017-07" db="EMBL/GenBank/DDBJ databases">
        <title>Taro Niue Genome Assembly and Annotation.</title>
        <authorList>
            <person name="Atibalentja N."/>
            <person name="Keating K."/>
            <person name="Fields C.J."/>
        </authorList>
    </citation>
    <scope>NUCLEOTIDE SEQUENCE</scope>
    <source>
        <strain evidence="22">Niue_2</strain>
        <tissue evidence="22">Leaf</tissue>
    </source>
</reference>
<keyword evidence="15" id="KW-0325">Glycoprotein</keyword>
<dbReference type="InterPro" id="IPR008271">
    <property type="entry name" value="Ser/Thr_kinase_AS"/>
</dbReference>
<gene>
    <name evidence="22" type="ORF">Taro_026022</name>
</gene>
<dbReference type="GO" id="GO:0030246">
    <property type="term" value="F:carbohydrate binding"/>
    <property type="evidence" value="ECO:0007669"/>
    <property type="project" value="UniProtKB-KW"/>
</dbReference>
<keyword evidence="12" id="KW-0067">ATP-binding</keyword>
<comment type="subcellular location">
    <subcellularLocation>
        <location evidence="1">Cell membrane</location>
        <topology evidence="1">Single-pass type I membrane protein</topology>
    </subcellularLocation>
</comment>